<dbReference type="EMBL" id="CP023434">
    <property type="protein sequence ID" value="AXY25155.1"/>
    <property type="molecule type" value="Genomic_DNA"/>
</dbReference>
<organism evidence="8 9">
    <name type="scientific">Suicoccus acidiformans</name>
    <dbReference type="NCBI Taxonomy" id="2036206"/>
    <lineage>
        <taxon>Bacteria</taxon>
        <taxon>Bacillati</taxon>
        <taxon>Bacillota</taxon>
        <taxon>Bacilli</taxon>
        <taxon>Lactobacillales</taxon>
        <taxon>Aerococcaceae</taxon>
        <taxon>Suicoccus</taxon>
    </lineage>
</organism>
<dbReference type="GO" id="GO:0008803">
    <property type="term" value="F:bis(5'-nucleosyl)-tetraphosphatase (symmetrical) activity"/>
    <property type="evidence" value="ECO:0007669"/>
    <property type="project" value="UniProtKB-EC"/>
</dbReference>
<evidence type="ECO:0000256" key="6">
    <source>
        <dbReference type="ARBA" id="ARBA00049417"/>
    </source>
</evidence>
<keyword evidence="9" id="KW-1185">Reference proteome</keyword>
<keyword evidence="3" id="KW-0547">Nucleotide-binding</keyword>
<evidence type="ECO:0000259" key="7">
    <source>
        <dbReference type="SMART" id="SM00471"/>
    </source>
</evidence>
<dbReference type="InterPro" id="IPR005249">
    <property type="entry name" value="YqeK"/>
</dbReference>
<evidence type="ECO:0000313" key="8">
    <source>
        <dbReference type="EMBL" id="AXY25155.1"/>
    </source>
</evidence>
<dbReference type="CDD" id="cd00077">
    <property type="entry name" value="HDc"/>
    <property type="match status" value="1"/>
</dbReference>
<name>A0A347WJ98_9LACT</name>
<keyword evidence="2" id="KW-0479">Metal-binding</keyword>
<dbReference type="NCBIfam" id="TIGR00488">
    <property type="entry name" value="bis(5'-nucleosyl)-tetraphosphatase (symmetrical) YqeK"/>
    <property type="match status" value="1"/>
</dbReference>
<dbReference type="GO" id="GO:0000166">
    <property type="term" value="F:nucleotide binding"/>
    <property type="evidence" value="ECO:0007669"/>
    <property type="project" value="UniProtKB-KW"/>
</dbReference>
<gene>
    <name evidence="8" type="ORF">CL176_03420</name>
</gene>
<evidence type="ECO:0000256" key="2">
    <source>
        <dbReference type="ARBA" id="ARBA00022723"/>
    </source>
</evidence>
<proteinExistence type="predicted"/>
<dbReference type="EC" id="3.6.1.41" evidence="1"/>
<evidence type="ECO:0000256" key="5">
    <source>
        <dbReference type="ARBA" id="ARBA00023004"/>
    </source>
</evidence>
<sequence>MTDYHILSIDRDTLLADLSERLSVKRFEHVLRVEATALELAEVYQVDFERTSVAALMHDYAKEMPDAAMRELALAYTGDPLLGEFNGNLWHGPAAAEIARSQFGCQDVEVLKAIAEHTIGALGMSVLSKVIFVADYIEPKRKFKAVDKARKVAFEDLDQAVLLKMAGSIRKLIKDSELIYLPSIENYNAFVKKTSSKTI</sequence>
<dbReference type="AlphaFoldDB" id="A0A347WJ98"/>
<dbReference type="PANTHER" id="PTHR35795:SF1">
    <property type="entry name" value="BIS(5'-NUCLEOSYL)-TETRAPHOSPHATASE, SYMMETRICAL"/>
    <property type="match status" value="1"/>
</dbReference>
<dbReference type="InterPro" id="IPR051094">
    <property type="entry name" value="Diverse_Catalytic_Enzymes"/>
</dbReference>
<dbReference type="RefSeq" id="WP_118990070.1">
    <property type="nucleotide sequence ID" value="NZ_CP023434.1"/>
</dbReference>
<reference evidence="8 9" key="1">
    <citation type="submission" date="2017-09" db="EMBL/GenBank/DDBJ databases">
        <title>Complete genome sequence of Oxytococcus suis strain ZY16052.</title>
        <authorList>
            <person name="Li F."/>
        </authorList>
    </citation>
    <scope>NUCLEOTIDE SEQUENCE [LARGE SCALE GENOMIC DNA]</scope>
    <source>
        <strain evidence="8 9">ZY16052</strain>
    </source>
</reference>
<comment type="catalytic activity">
    <reaction evidence="6">
        <text>P(1),P(4)-bis(5'-adenosyl) tetraphosphate + H2O = 2 ADP + 2 H(+)</text>
        <dbReference type="Rhea" id="RHEA:24252"/>
        <dbReference type="ChEBI" id="CHEBI:15377"/>
        <dbReference type="ChEBI" id="CHEBI:15378"/>
        <dbReference type="ChEBI" id="CHEBI:58141"/>
        <dbReference type="ChEBI" id="CHEBI:456216"/>
        <dbReference type="EC" id="3.6.1.41"/>
    </reaction>
</comment>
<evidence type="ECO:0000256" key="3">
    <source>
        <dbReference type="ARBA" id="ARBA00022741"/>
    </source>
</evidence>
<evidence type="ECO:0000313" key="9">
    <source>
        <dbReference type="Proteomes" id="UP000263232"/>
    </source>
</evidence>
<feature type="domain" description="HD/PDEase" evidence="7">
    <location>
        <begin position="22"/>
        <end position="149"/>
    </location>
</feature>
<accession>A0A347WJ98</accession>
<evidence type="ECO:0000256" key="4">
    <source>
        <dbReference type="ARBA" id="ARBA00022801"/>
    </source>
</evidence>
<dbReference type="Proteomes" id="UP000263232">
    <property type="component" value="Chromosome"/>
</dbReference>
<protein>
    <recommendedName>
        <fullName evidence="1">bis(5'-nucleosyl)-tetraphosphatase (symmetrical)</fullName>
        <ecNumber evidence="1">3.6.1.41</ecNumber>
    </recommendedName>
</protein>
<dbReference type="SMART" id="SM00471">
    <property type="entry name" value="HDc"/>
    <property type="match status" value="1"/>
</dbReference>
<evidence type="ECO:0000256" key="1">
    <source>
        <dbReference type="ARBA" id="ARBA00012506"/>
    </source>
</evidence>
<dbReference type="Gene3D" id="1.10.3210.10">
    <property type="entry name" value="Hypothetical protein af1432"/>
    <property type="match status" value="1"/>
</dbReference>
<dbReference type="Pfam" id="PF01966">
    <property type="entry name" value="HD"/>
    <property type="match status" value="1"/>
</dbReference>
<keyword evidence="5" id="KW-0408">Iron</keyword>
<dbReference type="PANTHER" id="PTHR35795">
    <property type="entry name" value="SLR1885 PROTEIN"/>
    <property type="match status" value="1"/>
</dbReference>
<dbReference type="KEGG" id="abae:CL176_03420"/>
<dbReference type="GO" id="GO:0046872">
    <property type="term" value="F:metal ion binding"/>
    <property type="evidence" value="ECO:0007669"/>
    <property type="project" value="UniProtKB-KW"/>
</dbReference>
<dbReference type="InterPro" id="IPR003607">
    <property type="entry name" value="HD/PDEase_dom"/>
</dbReference>
<keyword evidence="4" id="KW-0378">Hydrolase</keyword>
<dbReference type="SUPFAM" id="SSF109604">
    <property type="entry name" value="HD-domain/PDEase-like"/>
    <property type="match status" value="1"/>
</dbReference>
<dbReference type="OrthoDB" id="9782134at2"/>
<dbReference type="InterPro" id="IPR006674">
    <property type="entry name" value="HD_domain"/>
</dbReference>